<proteinExistence type="predicted"/>
<name>A0AAE0KVY7_9CHLO</name>
<accession>A0AAE0KVY7</accession>
<dbReference type="InterPro" id="IPR036869">
    <property type="entry name" value="J_dom_sf"/>
</dbReference>
<dbReference type="SUPFAM" id="SSF54862">
    <property type="entry name" value="4Fe-4S ferredoxins"/>
    <property type="match status" value="1"/>
</dbReference>
<dbReference type="PANTHER" id="PTHR45295">
    <property type="entry name" value="CHAPERONE PROTEIN DNAJ C76, CHLOROPLASTIC"/>
    <property type="match status" value="1"/>
</dbReference>
<feature type="region of interest" description="Disordered" evidence="1">
    <location>
        <begin position="390"/>
        <end position="415"/>
    </location>
</feature>
<dbReference type="InterPro" id="IPR001623">
    <property type="entry name" value="DnaJ_domain"/>
</dbReference>
<keyword evidence="4" id="KW-1185">Reference proteome</keyword>
<reference evidence="3 4" key="1">
    <citation type="journal article" date="2015" name="Genome Biol. Evol.">
        <title>Comparative Genomics of a Bacterivorous Green Alga Reveals Evolutionary Causalities and Consequences of Phago-Mixotrophic Mode of Nutrition.</title>
        <authorList>
            <person name="Burns J.A."/>
            <person name="Paasch A."/>
            <person name="Narechania A."/>
            <person name="Kim E."/>
        </authorList>
    </citation>
    <scope>NUCLEOTIDE SEQUENCE [LARGE SCALE GENOMIC DNA]</scope>
    <source>
        <strain evidence="3 4">PLY_AMNH</strain>
    </source>
</reference>
<dbReference type="Pfam" id="PF00226">
    <property type="entry name" value="DnaJ"/>
    <property type="match status" value="1"/>
</dbReference>
<feature type="domain" description="J" evidence="2">
    <location>
        <begin position="44"/>
        <end position="107"/>
    </location>
</feature>
<dbReference type="SUPFAM" id="SSF46565">
    <property type="entry name" value="Chaperone J-domain"/>
    <property type="match status" value="1"/>
</dbReference>
<comment type="caution">
    <text evidence="3">The sequence shown here is derived from an EMBL/GenBank/DDBJ whole genome shotgun (WGS) entry which is preliminary data.</text>
</comment>
<dbReference type="EMBL" id="LGRX02015981">
    <property type="protein sequence ID" value="KAK3262742.1"/>
    <property type="molecule type" value="Genomic_DNA"/>
</dbReference>
<dbReference type="PROSITE" id="PS50076">
    <property type="entry name" value="DNAJ_2"/>
    <property type="match status" value="1"/>
</dbReference>
<sequence length="494" mass="53914">MSICAITKANFVVVHFLSQAKARAQLRIITTCGAVRKDAHVYFDYYELLSIEPEASLQDIKEAYRYLQKRCHPDVAGPLGQNMSSLLNEAYSVLRSEDERRRFDVERGLRREEVGFTGESISSWLGAPQESRAVFVDEGSCIGCLKCALAADRTFGIDMETGKARVVAQWGDAETEIKTGFASCPVNCIHWVQKEDLPVLEHVMKQQRMRQGGRSALGPFVAAENFRRRRAERCAEESAEYAAEKRAWEEAAEGIRRHTRRAGADAAARRSSAGEGDAVQLVRYQNNIVPASALRAALTENAAVAQVLPAPCLDDLAAAGGAADLRRMLKGSKAPAGTEGGQVQGRVNGSGGDTWSAELLRQAAERWARGEQAPSRGDDAEYWEPMPILPQEAEPQSEQPRKTPMSTARRATRSMPSSVVSSERFTTLAVLAAITAVWIQLSVGWATAPGTAGLSTVDLSSFASAEEMQLALDAEHRQSEACYQNGGGLCRFMR</sequence>
<dbReference type="SMART" id="SM00271">
    <property type="entry name" value="DnaJ"/>
    <property type="match status" value="1"/>
</dbReference>
<protein>
    <recommendedName>
        <fullName evidence="2">J domain-containing protein</fullName>
    </recommendedName>
</protein>
<evidence type="ECO:0000256" key="1">
    <source>
        <dbReference type="SAM" id="MobiDB-lite"/>
    </source>
</evidence>
<dbReference type="Gene3D" id="1.10.287.110">
    <property type="entry name" value="DnaJ domain"/>
    <property type="match status" value="1"/>
</dbReference>
<dbReference type="Proteomes" id="UP001190700">
    <property type="component" value="Unassembled WGS sequence"/>
</dbReference>
<dbReference type="CDD" id="cd06257">
    <property type="entry name" value="DnaJ"/>
    <property type="match status" value="1"/>
</dbReference>
<evidence type="ECO:0000313" key="4">
    <source>
        <dbReference type="Proteomes" id="UP001190700"/>
    </source>
</evidence>
<dbReference type="Pfam" id="PF13370">
    <property type="entry name" value="Fer4_13"/>
    <property type="match status" value="1"/>
</dbReference>
<dbReference type="Gene3D" id="3.30.70.20">
    <property type="match status" value="1"/>
</dbReference>
<evidence type="ECO:0000259" key="2">
    <source>
        <dbReference type="PROSITE" id="PS50076"/>
    </source>
</evidence>
<gene>
    <name evidence="3" type="ORF">CYMTET_28413</name>
</gene>
<dbReference type="AlphaFoldDB" id="A0AAE0KVY7"/>
<dbReference type="PANTHER" id="PTHR45295:SF1">
    <property type="entry name" value="CHAPERONE PROTEIN DNAJ C76, CHLOROPLASTIC"/>
    <property type="match status" value="1"/>
</dbReference>
<organism evidence="3 4">
    <name type="scientific">Cymbomonas tetramitiformis</name>
    <dbReference type="NCBI Taxonomy" id="36881"/>
    <lineage>
        <taxon>Eukaryota</taxon>
        <taxon>Viridiplantae</taxon>
        <taxon>Chlorophyta</taxon>
        <taxon>Pyramimonadophyceae</taxon>
        <taxon>Pyramimonadales</taxon>
        <taxon>Pyramimonadaceae</taxon>
        <taxon>Cymbomonas</taxon>
    </lineage>
</organism>
<evidence type="ECO:0000313" key="3">
    <source>
        <dbReference type="EMBL" id="KAK3262742.1"/>
    </source>
</evidence>